<evidence type="ECO:0000256" key="9">
    <source>
        <dbReference type="ARBA" id="ARBA00048540"/>
    </source>
</evidence>
<protein>
    <recommendedName>
        <fullName evidence="2 10">FAD:protein FMN transferase</fullName>
        <ecNumber evidence="1 10">2.7.1.180</ecNumber>
    </recommendedName>
    <alternativeName>
        <fullName evidence="8 10">Flavin transferase</fullName>
    </alternativeName>
</protein>
<comment type="function">
    <text evidence="12">Flavin transferase that catalyzes the transfer of the FMN moiety of FAD and its covalent binding to the hydroxyl group of a threonine residue in a target flavoprotein.</text>
</comment>
<comment type="cofactor">
    <cofactor evidence="11">
        <name>Mg(2+)</name>
        <dbReference type="ChEBI" id="CHEBI:18420"/>
    </cofactor>
    <cofactor evidence="11">
        <name>Mn(2+)</name>
        <dbReference type="ChEBI" id="CHEBI:29035"/>
    </cofactor>
    <text evidence="11">Magnesium. Can also use manganese.</text>
</comment>
<evidence type="ECO:0000256" key="10">
    <source>
        <dbReference type="PIRNR" id="PIRNR006268"/>
    </source>
</evidence>
<dbReference type="PIRSF" id="PIRSF006268">
    <property type="entry name" value="ApbE"/>
    <property type="match status" value="1"/>
</dbReference>
<comment type="similarity">
    <text evidence="10 12">Belongs to the ApbE family.</text>
</comment>
<dbReference type="GO" id="GO:0046872">
    <property type="term" value="F:metal ion binding"/>
    <property type="evidence" value="ECO:0007669"/>
    <property type="project" value="UniProtKB-UniRule"/>
</dbReference>
<evidence type="ECO:0000256" key="7">
    <source>
        <dbReference type="ARBA" id="ARBA00022842"/>
    </source>
</evidence>
<comment type="catalytic activity">
    <reaction evidence="9 10 12">
        <text>L-threonyl-[protein] + FAD = FMN-L-threonyl-[protein] + AMP + H(+)</text>
        <dbReference type="Rhea" id="RHEA:36847"/>
        <dbReference type="Rhea" id="RHEA-COMP:11060"/>
        <dbReference type="Rhea" id="RHEA-COMP:11061"/>
        <dbReference type="ChEBI" id="CHEBI:15378"/>
        <dbReference type="ChEBI" id="CHEBI:30013"/>
        <dbReference type="ChEBI" id="CHEBI:57692"/>
        <dbReference type="ChEBI" id="CHEBI:74257"/>
        <dbReference type="ChEBI" id="CHEBI:456215"/>
        <dbReference type="EC" id="2.7.1.180"/>
    </reaction>
</comment>
<reference evidence="14 16" key="1">
    <citation type="journal article" date="2016" name="Genome Announc.">
        <title>Complete Genome Sequence of the Amino Acid-Fermenting Clostridium propionicum X2 (DSM 1682).</title>
        <authorList>
            <person name="Poehlein A."/>
            <person name="Schlien K."/>
            <person name="Chowdhury N.P."/>
            <person name="Gottschalk G."/>
            <person name="Buckel W."/>
            <person name="Daniel R."/>
        </authorList>
    </citation>
    <scope>NUCLEOTIDE SEQUENCE [LARGE SCALE GENOMIC DNA]</scope>
    <source>
        <strain evidence="14 16">X2</strain>
    </source>
</reference>
<proteinExistence type="inferred from homology"/>
<dbReference type="PROSITE" id="PS51257">
    <property type="entry name" value="PROKAR_LIPOPROTEIN"/>
    <property type="match status" value="1"/>
</dbReference>
<dbReference type="RefSeq" id="WP_082754253.1">
    <property type="nucleotide sequence ID" value="NZ_CP014223.1"/>
</dbReference>
<evidence type="ECO:0000256" key="11">
    <source>
        <dbReference type="PIRSR" id="PIRSR006268-2"/>
    </source>
</evidence>
<feature type="signal peptide" evidence="12">
    <location>
        <begin position="1"/>
        <end position="18"/>
    </location>
</feature>
<sequence>MKRKIAMAILLCFTFSFATGCAEKRDEAQNMLNKHAEANLHEMTTFSMDTVMQFTIYHENGEEILTDAEQEIRRLERLFSVTLEDSEISKLNAQSGLDSVKLSADTEEVLKHGKEIGELTNQAFDIAISPVVKAWGFTTDGEKHVPAQETLENLLPLTNIDDLVIDENTSTAQLLKKGMAVDLGGIAKGYASDKVAALLKEKGVTSGLFSLGGNIGAIGTKPNGENWKVAIENPLNANDYVGLLAIQDCFVITSGGYQRYFEEKGKRYHHIIDSNTGYPADRGLLSVTIISKDGTKADGLSTALFVMGLDKAVQLWRSSNDFEAVFVTEDGRVIATEGAANIFTFEGRDNDFKFETVER</sequence>
<evidence type="ECO:0000256" key="5">
    <source>
        <dbReference type="ARBA" id="ARBA00022723"/>
    </source>
</evidence>
<dbReference type="OrthoDB" id="9778595at2"/>
<dbReference type="InterPro" id="IPR024932">
    <property type="entry name" value="ApbE"/>
</dbReference>
<dbReference type="GO" id="GO:0016740">
    <property type="term" value="F:transferase activity"/>
    <property type="evidence" value="ECO:0007669"/>
    <property type="project" value="UniProtKB-UniRule"/>
</dbReference>
<keyword evidence="12" id="KW-0472">Membrane</keyword>
<evidence type="ECO:0000256" key="2">
    <source>
        <dbReference type="ARBA" id="ARBA00016337"/>
    </source>
</evidence>
<dbReference type="Proteomes" id="UP000068026">
    <property type="component" value="Chromosome"/>
</dbReference>
<dbReference type="PANTHER" id="PTHR30040">
    <property type="entry name" value="THIAMINE BIOSYNTHESIS LIPOPROTEIN APBE"/>
    <property type="match status" value="1"/>
</dbReference>
<reference evidence="17" key="4">
    <citation type="submission" date="2016-11" db="EMBL/GenBank/DDBJ databases">
        <authorList>
            <person name="Jaros S."/>
            <person name="Januszkiewicz K."/>
            <person name="Wedrychowicz H."/>
        </authorList>
    </citation>
    <scope>NUCLEOTIDE SEQUENCE [LARGE SCALE GENOMIC DNA]</scope>
    <source>
        <strain evidence="17">DSM 1682</strain>
    </source>
</reference>
<dbReference type="EMBL" id="CP014223">
    <property type="protein sequence ID" value="AMJ40890.1"/>
    <property type="molecule type" value="Genomic_DNA"/>
</dbReference>
<organism evidence="15 17">
    <name type="scientific">Anaerotignum propionicum DSM 1682</name>
    <dbReference type="NCBI Taxonomy" id="991789"/>
    <lineage>
        <taxon>Bacteria</taxon>
        <taxon>Bacillati</taxon>
        <taxon>Bacillota</taxon>
        <taxon>Clostridia</taxon>
        <taxon>Lachnospirales</taxon>
        <taxon>Anaerotignaceae</taxon>
        <taxon>Anaerotignum</taxon>
    </lineage>
</organism>
<evidence type="ECO:0000313" key="14">
    <source>
        <dbReference type="EMBL" id="AMJ40890.1"/>
    </source>
</evidence>
<feature type="chain" id="PRO_5041745716" description="FAD:protein FMN transferase" evidence="12">
    <location>
        <begin position="19"/>
        <end position="359"/>
    </location>
</feature>
<accession>A0A0X1U7H1</accession>
<dbReference type="KEGG" id="cpro:CPRO_12970"/>
<dbReference type="GO" id="GO:0005886">
    <property type="term" value="C:plasma membrane"/>
    <property type="evidence" value="ECO:0007669"/>
    <property type="project" value="UniProtKB-SubCell"/>
</dbReference>
<reference evidence="15" key="3">
    <citation type="submission" date="2016-11" db="EMBL/GenBank/DDBJ databases">
        <authorList>
            <person name="Varghese N."/>
            <person name="Submissions S."/>
        </authorList>
    </citation>
    <scope>NUCLEOTIDE SEQUENCE</scope>
    <source>
        <strain evidence="15">DSM 1682</strain>
    </source>
</reference>
<evidence type="ECO:0000256" key="6">
    <source>
        <dbReference type="ARBA" id="ARBA00022827"/>
    </source>
</evidence>
<dbReference type="AlphaFoldDB" id="A0A0X1U7H1"/>
<reference evidence="16" key="2">
    <citation type="submission" date="2016-01" db="EMBL/GenBank/DDBJ databases">
        <authorList>
            <person name="Poehlein A."/>
            <person name="Schlien K."/>
            <person name="Gottschalk G."/>
            <person name="Buckel W."/>
            <person name="Daniel R."/>
        </authorList>
    </citation>
    <scope>NUCLEOTIDE SEQUENCE [LARGE SCALE GENOMIC DNA]</scope>
    <source>
        <strain evidence="16">X2</strain>
    </source>
</reference>
<dbReference type="Pfam" id="PF02424">
    <property type="entry name" value="ApbE"/>
    <property type="match status" value="1"/>
</dbReference>
<evidence type="ECO:0000313" key="16">
    <source>
        <dbReference type="Proteomes" id="UP000068026"/>
    </source>
</evidence>
<evidence type="ECO:0000256" key="1">
    <source>
        <dbReference type="ARBA" id="ARBA00011955"/>
    </source>
</evidence>
<feature type="binding site" evidence="11">
    <location>
        <position position="185"/>
    </location>
    <ligand>
        <name>Mg(2+)</name>
        <dbReference type="ChEBI" id="CHEBI:18420"/>
    </ligand>
</feature>
<evidence type="ECO:0000313" key="17">
    <source>
        <dbReference type="Proteomes" id="UP000184204"/>
    </source>
</evidence>
<dbReference type="Proteomes" id="UP000184204">
    <property type="component" value="Unassembled WGS sequence"/>
</dbReference>
<keyword evidence="16" id="KW-1185">Reference proteome</keyword>
<keyword evidence="13" id="KW-0175">Coiled coil</keyword>
<keyword evidence="5 10" id="KW-0479">Metal-binding</keyword>
<keyword evidence="6 10" id="KW-0274">FAD</keyword>
<feature type="binding site" evidence="11">
    <location>
        <position position="298"/>
    </location>
    <ligand>
        <name>Mg(2+)</name>
        <dbReference type="ChEBI" id="CHEBI:18420"/>
    </ligand>
</feature>
<evidence type="ECO:0000256" key="13">
    <source>
        <dbReference type="SAM" id="Coils"/>
    </source>
</evidence>
<comment type="subcellular location">
    <subcellularLocation>
        <location evidence="12">Cell inner membrane</location>
        <topology evidence="12">Lipid-anchor</topology>
        <orientation evidence="12">Periplasmic side</orientation>
    </subcellularLocation>
</comment>
<dbReference type="EMBL" id="FQUA01000006">
    <property type="protein sequence ID" value="SHE75778.1"/>
    <property type="molecule type" value="Genomic_DNA"/>
</dbReference>
<evidence type="ECO:0000256" key="3">
    <source>
        <dbReference type="ARBA" id="ARBA00022630"/>
    </source>
</evidence>
<evidence type="ECO:0000256" key="8">
    <source>
        <dbReference type="ARBA" id="ARBA00031306"/>
    </source>
</evidence>
<dbReference type="SUPFAM" id="SSF143631">
    <property type="entry name" value="ApbE-like"/>
    <property type="match status" value="1"/>
</dbReference>
<keyword evidence="12" id="KW-0997">Cell inner membrane</keyword>
<evidence type="ECO:0000256" key="4">
    <source>
        <dbReference type="ARBA" id="ARBA00022679"/>
    </source>
</evidence>
<name>A0A0X1U7H1_ANAPI</name>
<keyword evidence="12" id="KW-1003">Cell membrane</keyword>
<dbReference type="Gene3D" id="3.10.520.10">
    <property type="entry name" value="ApbE-like domains"/>
    <property type="match status" value="1"/>
</dbReference>
<keyword evidence="12 15" id="KW-0449">Lipoprotein</keyword>
<keyword evidence="12" id="KW-0732">Signal</keyword>
<keyword evidence="3 10" id="KW-0285">Flavoprotein</keyword>
<evidence type="ECO:0000313" key="15">
    <source>
        <dbReference type="EMBL" id="SHE75778.1"/>
    </source>
</evidence>
<feature type="coiled-coil region" evidence="13">
    <location>
        <begin position="58"/>
        <end position="85"/>
    </location>
</feature>
<gene>
    <name evidence="14" type="primary">apbE</name>
    <name evidence="14" type="ORF">CPRO_12970</name>
    <name evidence="15" type="ORF">SAMN02745151_01709</name>
</gene>
<evidence type="ECO:0000256" key="12">
    <source>
        <dbReference type="RuleBase" id="RU363002"/>
    </source>
</evidence>
<dbReference type="EC" id="2.7.1.180" evidence="1 10"/>
<keyword evidence="4 10" id="KW-0808">Transferase</keyword>
<keyword evidence="7 10" id="KW-0460">Magnesium</keyword>
<dbReference type="PANTHER" id="PTHR30040:SF2">
    <property type="entry name" value="FAD:PROTEIN FMN TRANSFERASE"/>
    <property type="match status" value="1"/>
</dbReference>
<dbReference type="InterPro" id="IPR003374">
    <property type="entry name" value="ApbE-like_sf"/>
</dbReference>
<feature type="binding site" evidence="11">
    <location>
        <position position="302"/>
    </location>
    <ligand>
        <name>Mg(2+)</name>
        <dbReference type="ChEBI" id="CHEBI:18420"/>
    </ligand>
</feature>